<keyword evidence="5 6" id="KW-0472">Membrane</keyword>
<reference evidence="7 8" key="1">
    <citation type="submission" date="2019-06" db="EMBL/GenBank/DDBJ databases">
        <title>Sequencing the genomes of 1000 actinobacteria strains.</title>
        <authorList>
            <person name="Klenk H.-P."/>
        </authorList>
    </citation>
    <scope>NUCLEOTIDE SEQUENCE [LARGE SCALE GENOMIC DNA]</scope>
    <source>
        <strain evidence="7 8">DSM 19560</strain>
    </source>
</reference>
<feature type="transmembrane region" description="Helical" evidence="6">
    <location>
        <begin position="323"/>
        <end position="347"/>
    </location>
</feature>
<dbReference type="InterPro" id="IPR045225">
    <property type="entry name" value="Uracil/uridine/allantoin_perm"/>
</dbReference>
<feature type="transmembrane region" description="Helical" evidence="6">
    <location>
        <begin position="368"/>
        <end position="386"/>
    </location>
</feature>
<dbReference type="Gene3D" id="1.10.4160.10">
    <property type="entry name" value="Hydantoin permease"/>
    <property type="match status" value="1"/>
</dbReference>
<comment type="similarity">
    <text evidence="2">Belongs to the purine-cytosine permease (2.A.39) family.</text>
</comment>
<dbReference type="InterPro" id="IPR012681">
    <property type="entry name" value="NCS1"/>
</dbReference>
<dbReference type="AlphaFoldDB" id="A0A561ECS4"/>
<feature type="transmembrane region" description="Helical" evidence="6">
    <location>
        <begin position="55"/>
        <end position="76"/>
    </location>
</feature>
<evidence type="ECO:0000313" key="7">
    <source>
        <dbReference type="EMBL" id="TWE13415.1"/>
    </source>
</evidence>
<feature type="transmembrane region" description="Helical" evidence="6">
    <location>
        <begin position="134"/>
        <end position="154"/>
    </location>
</feature>
<proteinExistence type="inferred from homology"/>
<dbReference type="EMBL" id="VIVQ01000001">
    <property type="protein sequence ID" value="TWE13415.1"/>
    <property type="molecule type" value="Genomic_DNA"/>
</dbReference>
<name>A0A561ECS4_9MICO</name>
<organism evidence="7 8">
    <name type="scientific">Rudaeicoccus suwonensis</name>
    <dbReference type="NCBI Taxonomy" id="657409"/>
    <lineage>
        <taxon>Bacteria</taxon>
        <taxon>Bacillati</taxon>
        <taxon>Actinomycetota</taxon>
        <taxon>Actinomycetes</taxon>
        <taxon>Micrococcales</taxon>
        <taxon>Dermacoccaceae</taxon>
        <taxon>Rudaeicoccus</taxon>
    </lineage>
</organism>
<dbReference type="NCBIfam" id="TIGR00800">
    <property type="entry name" value="ncs1"/>
    <property type="match status" value="1"/>
</dbReference>
<dbReference type="InterPro" id="IPR001248">
    <property type="entry name" value="Pur-cyt_permease"/>
</dbReference>
<feature type="transmembrane region" description="Helical" evidence="6">
    <location>
        <begin position="483"/>
        <end position="502"/>
    </location>
</feature>
<feature type="transmembrane region" description="Helical" evidence="6">
    <location>
        <begin position="83"/>
        <end position="102"/>
    </location>
</feature>
<dbReference type="GO" id="GO:0015205">
    <property type="term" value="F:nucleobase transmembrane transporter activity"/>
    <property type="evidence" value="ECO:0007669"/>
    <property type="project" value="TreeGrafter"/>
</dbReference>
<dbReference type="OrthoDB" id="6083029at2"/>
<evidence type="ECO:0000256" key="1">
    <source>
        <dbReference type="ARBA" id="ARBA00004141"/>
    </source>
</evidence>
<feature type="transmembrane region" description="Helical" evidence="6">
    <location>
        <begin position="392"/>
        <end position="418"/>
    </location>
</feature>
<feature type="transmembrane region" description="Helical" evidence="6">
    <location>
        <begin position="204"/>
        <end position="222"/>
    </location>
</feature>
<comment type="caution">
    <text evidence="7">The sequence shown here is derived from an EMBL/GenBank/DDBJ whole genome shotgun (WGS) entry which is preliminary data.</text>
</comment>
<dbReference type="Proteomes" id="UP000318297">
    <property type="component" value="Unassembled WGS sequence"/>
</dbReference>
<evidence type="ECO:0000256" key="5">
    <source>
        <dbReference type="ARBA" id="ARBA00023136"/>
    </source>
</evidence>
<accession>A0A561ECS4</accession>
<dbReference type="CDD" id="cd11485">
    <property type="entry name" value="SLC-NCS1sbd_YbbW-like"/>
    <property type="match status" value="1"/>
</dbReference>
<comment type="subcellular location">
    <subcellularLocation>
        <location evidence="1">Membrane</location>
        <topology evidence="1">Multi-pass membrane protein</topology>
    </subcellularLocation>
</comment>
<keyword evidence="8" id="KW-1185">Reference proteome</keyword>
<keyword evidence="3 6" id="KW-0812">Transmembrane</keyword>
<protein>
    <submittedName>
        <fullName evidence="7">NCS1 family nucleobase:cation symporter-1</fullName>
    </submittedName>
</protein>
<dbReference type="Pfam" id="PF02133">
    <property type="entry name" value="Transp_cyt_pur"/>
    <property type="match status" value="1"/>
</dbReference>
<gene>
    <name evidence="7" type="ORF">BKA23_2245</name>
</gene>
<keyword evidence="4 6" id="KW-1133">Transmembrane helix</keyword>
<evidence type="ECO:0000256" key="6">
    <source>
        <dbReference type="SAM" id="Phobius"/>
    </source>
</evidence>
<feature type="transmembrane region" description="Helical" evidence="6">
    <location>
        <begin position="108"/>
        <end position="127"/>
    </location>
</feature>
<dbReference type="PANTHER" id="PTHR30618:SF0">
    <property type="entry name" value="PURINE-URACIL PERMEASE NCS1"/>
    <property type="match status" value="1"/>
</dbReference>
<evidence type="ECO:0000256" key="3">
    <source>
        <dbReference type="ARBA" id="ARBA00022692"/>
    </source>
</evidence>
<feature type="transmembrane region" description="Helical" evidence="6">
    <location>
        <begin position="442"/>
        <end position="463"/>
    </location>
</feature>
<dbReference type="GO" id="GO:0005886">
    <property type="term" value="C:plasma membrane"/>
    <property type="evidence" value="ECO:0007669"/>
    <property type="project" value="TreeGrafter"/>
</dbReference>
<evidence type="ECO:0000313" key="8">
    <source>
        <dbReference type="Proteomes" id="UP000318297"/>
    </source>
</evidence>
<feature type="transmembrane region" description="Helical" evidence="6">
    <location>
        <begin position="174"/>
        <end position="192"/>
    </location>
</feature>
<evidence type="ECO:0000256" key="2">
    <source>
        <dbReference type="ARBA" id="ARBA00008974"/>
    </source>
</evidence>
<dbReference type="PANTHER" id="PTHR30618">
    <property type="entry name" value="NCS1 FAMILY PURINE/PYRIMIDINE TRANSPORTER"/>
    <property type="match status" value="1"/>
</dbReference>
<feature type="transmembrane region" description="Helical" evidence="6">
    <location>
        <begin position="283"/>
        <end position="303"/>
    </location>
</feature>
<evidence type="ECO:0000256" key="4">
    <source>
        <dbReference type="ARBA" id="ARBA00022989"/>
    </source>
</evidence>
<feature type="transmembrane region" description="Helical" evidence="6">
    <location>
        <begin position="242"/>
        <end position="262"/>
    </location>
</feature>
<dbReference type="RefSeq" id="WP_145227973.1">
    <property type="nucleotide sequence ID" value="NZ_VIVQ01000001.1"/>
</dbReference>
<sequence>MTALRSEPVQGQLEHPDGRVTLEDTAVLTDSPYANRDLDPVPLPRRNWSTYNYTALWIGMSHCIPSWTLASGMIVLGMSWRQAVLIVLLANLIVLVPILLNGHGGTKYGIPFPVLARASFGVLGANIPALIRALVATCWFGIQTWIGGEGIFFLAGRVFGHGWQTASMVDGYPWTQWLSFVVFWLLEIAIIVRGIDTLRHFENWAAPVVLIGAAALLVYLCIKAGGVGDALSQPGTLHGHAFWTAFGPQLMAMIAFWATLSLNISDFTRFGGSQRKQMVGQSLGLPTTMTLFAFMSVLATSAAQKVYPSKDPIWDPIQLAAKINNVIGVLFALAIVMIATLSVNIAANLVSPSYDFANAAPKVINFRRGALITCVLSVLIFPWELVSNPHVYIYTWLGFVGAILGPVAGILVADYWFVRGRHLVVRDLYVRGRGLYWYAGGWNWRAIVAFVVAAVLAAGGSYTAAGSSGPFPTGGIIPFLQPLADYGWLVGLASAAIIYTVLMKSTKVPVRYDDPSTGMTTDTQGATV</sequence>